<sequence length="238" mass="26258">MAHECCLMWTPSTLVLRARARKCSGNSAPKLYCLAGKATPGPGNDHHDVEALSASGGHFLLPPQRRSVDEIVQGQVRAYIARRTAPLEKPALVSVPTNRHILFAEQVQRFTHPDKKTEMAWLRPLLLAYRRPSSGTSVEDSSDCEPSEEHSATVVSEKDAEAPFEATNDLFPCIGLVADMFIPAARCVTEMSPQERAIVQMYIAVSGCAPSHENIDQQLKSQILSVYQAWLDEICETE</sequence>
<keyword evidence="2" id="KW-1185">Reference proteome</keyword>
<accession>A0A7J7IPH5</accession>
<dbReference type="AlphaFoldDB" id="A0A7J7IPH5"/>
<dbReference type="EMBL" id="VWRR01000003">
    <property type="protein sequence ID" value="KAF6004464.1"/>
    <property type="molecule type" value="Genomic_DNA"/>
</dbReference>
<comment type="caution">
    <text evidence="1">The sequence shown here is derived from an EMBL/GenBank/DDBJ whole genome shotgun (WGS) entry which is preliminary data.</text>
</comment>
<organism evidence="1 2">
    <name type="scientific">Cyanidiococcus yangmingshanensis</name>
    <dbReference type="NCBI Taxonomy" id="2690220"/>
    <lineage>
        <taxon>Eukaryota</taxon>
        <taxon>Rhodophyta</taxon>
        <taxon>Bangiophyceae</taxon>
        <taxon>Cyanidiales</taxon>
        <taxon>Cyanidiaceae</taxon>
        <taxon>Cyanidiococcus</taxon>
    </lineage>
</organism>
<evidence type="ECO:0000313" key="2">
    <source>
        <dbReference type="Proteomes" id="UP000530660"/>
    </source>
</evidence>
<evidence type="ECO:0000313" key="1">
    <source>
        <dbReference type="EMBL" id="KAF6004464.1"/>
    </source>
</evidence>
<name>A0A7J7IPH5_9RHOD</name>
<gene>
    <name evidence="1" type="ORF">F1559_002697</name>
</gene>
<protein>
    <submittedName>
        <fullName evidence="1">Uncharacterized protein</fullName>
    </submittedName>
</protein>
<reference evidence="1 2" key="1">
    <citation type="journal article" date="2020" name="J. Phycol.">
        <title>Comparative genome analysis reveals Cyanidiococcus gen. nov., a new extremophilic red algal genus sister to Cyanidioschyzon (Cyanidioschyzonaceae, Rhodophyta).</title>
        <authorList>
            <person name="Liu S.-L."/>
            <person name="Chiang Y.-R."/>
            <person name="Yoon H.S."/>
            <person name="Fu H.-Y."/>
        </authorList>
    </citation>
    <scope>NUCLEOTIDE SEQUENCE [LARGE SCALE GENOMIC DNA]</scope>
    <source>
        <strain evidence="1 2">THAL066</strain>
    </source>
</reference>
<dbReference type="Proteomes" id="UP000530660">
    <property type="component" value="Unassembled WGS sequence"/>
</dbReference>
<proteinExistence type="predicted"/>